<sequence>MEPTTPLSCVFCGRPLDDDDIEHEHGACLYCRSPKGKVADLQIAICASGDNPERIKDWQVLRYLLRKRFGEDRTDFDLWERCTGWLQVEGQWRPNQYLAWPLNYLQVILRYGIARGSGTLVGAHRQQQSETGMSNFIQQVLADKNTVELSPRELAMFETHLLQSDTLVIPEGHKQAIGESEQDPNPSNLSLIRNFDNKLELPNSAADETVPMSPQPLDALAAKEEWDRSIDFQPGFLGGVELAESLGIAPERRQAFLQKLMRWRVSLGDGSWHEVRDPRPNSPRYLYRADSPKILELAAAYRKAK</sequence>
<evidence type="ECO:0000313" key="1">
    <source>
        <dbReference type="EMBL" id="QDU57012.1"/>
    </source>
</evidence>
<reference evidence="1 2" key="1">
    <citation type="submission" date="2019-02" db="EMBL/GenBank/DDBJ databases">
        <title>Deep-cultivation of Planctomycetes and their phenomic and genomic characterization uncovers novel biology.</title>
        <authorList>
            <person name="Wiegand S."/>
            <person name="Jogler M."/>
            <person name="Boedeker C."/>
            <person name="Pinto D."/>
            <person name="Vollmers J."/>
            <person name="Rivas-Marin E."/>
            <person name="Kohn T."/>
            <person name="Peeters S.H."/>
            <person name="Heuer A."/>
            <person name="Rast P."/>
            <person name="Oberbeckmann S."/>
            <person name="Bunk B."/>
            <person name="Jeske O."/>
            <person name="Meyerdierks A."/>
            <person name="Storesund J.E."/>
            <person name="Kallscheuer N."/>
            <person name="Luecker S."/>
            <person name="Lage O.M."/>
            <person name="Pohl T."/>
            <person name="Merkel B.J."/>
            <person name="Hornburger P."/>
            <person name="Mueller R.-W."/>
            <person name="Bruemmer F."/>
            <person name="Labrenz M."/>
            <person name="Spormann A.M."/>
            <person name="Op den Camp H."/>
            <person name="Overmann J."/>
            <person name="Amann R."/>
            <person name="Jetten M.S.M."/>
            <person name="Mascher T."/>
            <person name="Medema M.H."/>
            <person name="Devos D.P."/>
            <person name="Kaster A.-K."/>
            <person name="Ovreas L."/>
            <person name="Rohde M."/>
            <person name="Galperin M.Y."/>
            <person name="Jogler C."/>
        </authorList>
    </citation>
    <scope>NUCLEOTIDE SEQUENCE [LARGE SCALE GENOMIC DNA]</scope>
    <source>
        <strain evidence="1 2">Pan181</strain>
    </source>
</reference>
<evidence type="ECO:0000313" key="2">
    <source>
        <dbReference type="Proteomes" id="UP000315750"/>
    </source>
</evidence>
<dbReference type="EMBL" id="CP036278">
    <property type="protein sequence ID" value="QDU57012.1"/>
    <property type="molecule type" value="Genomic_DNA"/>
</dbReference>
<accession>A0A518AQL0</accession>
<dbReference type="Proteomes" id="UP000315750">
    <property type="component" value="Chromosome"/>
</dbReference>
<protein>
    <submittedName>
        <fullName evidence="1">Uncharacterized protein</fullName>
    </submittedName>
</protein>
<name>A0A518AQL0_9BACT</name>
<dbReference type="KEGG" id="amuc:Pan181_32260"/>
<keyword evidence="2" id="KW-1185">Reference proteome</keyword>
<dbReference type="AlphaFoldDB" id="A0A518AQL0"/>
<organism evidence="1 2">
    <name type="scientific">Aeoliella mucimassa</name>
    <dbReference type="NCBI Taxonomy" id="2527972"/>
    <lineage>
        <taxon>Bacteria</taxon>
        <taxon>Pseudomonadati</taxon>
        <taxon>Planctomycetota</taxon>
        <taxon>Planctomycetia</taxon>
        <taxon>Pirellulales</taxon>
        <taxon>Lacipirellulaceae</taxon>
        <taxon>Aeoliella</taxon>
    </lineage>
</organism>
<gene>
    <name evidence="1" type="ORF">Pan181_32260</name>
</gene>
<proteinExistence type="predicted"/>